<organism evidence="1 2">
    <name type="scientific">Prochlorococcus marinus (strain SARG / CCMP1375 / SS120)</name>
    <dbReference type="NCBI Taxonomy" id="167539"/>
    <lineage>
        <taxon>Bacteria</taxon>
        <taxon>Bacillati</taxon>
        <taxon>Cyanobacteriota</taxon>
        <taxon>Cyanophyceae</taxon>
        <taxon>Synechococcales</taxon>
        <taxon>Prochlorococcaceae</taxon>
        <taxon>Prochlorococcus</taxon>
    </lineage>
</organism>
<dbReference type="EMBL" id="AE017126">
    <property type="protein sequence ID" value="AAQ00578.1"/>
    <property type="molecule type" value="Genomic_DNA"/>
</dbReference>
<proteinExistence type="predicted"/>
<evidence type="ECO:0000313" key="2">
    <source>
        <dbReference type="Proteomes" id="UP000001420"/>
    </source>
</evidence>
<accession>Q7VAD0</accession>
<dbReference type="AlphaFoldDB" id="Q7VAD0"/>
<dbReference type="KEGG" id="pma:Pro_1534"/>
<reference evidence="1 2" key="1">
    <citation type="journal article" date="2003" name="Proc. Natl. Acad. Sci. U.S.A.">
        <title>Genome sequence of the cyanobacterium Prochlorococcus marinus SS120, a nearly minimal oxyphototrophic genome.</title>
        <authorList>
            <person name="Dufresne A."/>
            <person name="Salanoubat M."/>
            <person name="Partensky F."/>
            <person name="Artiguenave F."/>
            <person name="Axmann I.M."/>
            <person name="Barbe V."/>
            <person name="Duprat S."/>
            <person name="Galperin M.Y."/>
            <person name="Koonin E.V."/>
            <person name="Le Gall F."/>
            <person name="Makarova K.S."/>
            <person name="Ostrowski M."/>
            <person name="Oztas S."/>
            <person name="Robert C."/>
            <person name="Rogozin I.B."/>
            <person name="Scanlan D.J."/>
            <person name="Tandeau de Marsac N."/>
            <person name="Weissenbach J."/>
            <person name="Wincker P."/>
            <person name="Wolf Y.I."/>
            <person name="Hess W.R."/>
        </authorList>
    </citation>
    <scope>NUCLEOTIDE SEQUENCE [LARGE SCALE GENOMIC DNA]</scope>
    <source>
        <strain evidence="2">SARG / CCMP1375 / SS120</strain>
    </source>
</reference>
<name>Q7VAD0_PROMA</name>
<dbReference type="Proteomes" id="UP000001420">
    <property type="component" value="Chromosome"/>
</dbReference>
<gene>
    <name evidence="1" type="ordered locus">Pro_1534</name>
</gene>
<sequence>MKTFVINDQNVDDVIHRGAINTRKTSIRNASSCFYYLLYRSAYDYFNDTGRSIVDGLSRMVVDGKQLIVFA</sequence>
<protein>
    <submittedName>
        <fullName evidence="1">Uncharacterized protein</fullName>
    </submittedName>
</protein>
<dbReference type="HOGENOM" id="CLU_2736816_0_0_3"/>
<dbReference type="RefSeq" id="WP_011125684.1">
    <property type="nucleotide sequence ID" value="NC_005042.1"/>
</dbReference>
<dbReference type="EnsemblBacteria" id="AAQ00578">
    <property type="protein sequence ID" value="AAQ00578"/>
    <property type="gene ID" value="Pro_1534"/>
</dbReference>
<keyword evidence="2" id="KW-1185">Reference proteome</keyword>
<evidence type="ECO:0000313" key="1">
    <source>
        <dbReference type="EMBL" id="AAQ00578.1"/>
    </source>
</evidence>